<name>A0ABU8YMF1_9CYAN</name>
<dbReference type="RefSeq" id="WP_340521641.1">
    <property type="nucleotide sequence ID" value="NZ_JBBLXS010000111.1"/>
</dbReference>
<dbReference type="CDD" id="cd00130">
    <property type="entry name" value="PAS"/>
    <property type="match status" value="5"/>
</dbReference>
<evidence type="ECO:0000259" key="9">
    <source>
        <dbReference type="PROSITE" id="PS50112"/>
    </source>
</evidence>
<dbReference type="Gene3D" id="3.30.450.20">
    <property type="entry name" value="PAS domain"/>
    <property type="match status" value="6"/>
</dbReference>
<dbReference type="SMART" id="SM00065">
    <property type="entry name" value="GAF"/>
    <property type="match status" value="1"/>
</dbReference>
<evidence type="ECO:0000259" key="10">
    <source>
        <dbReference type="PROSITE" id="PS50113"/>
    </source>
</evidence>
<dbReference type="InterPro" id="IPR003594">
    <property type="entry name" value="HATPase_dom"/>
</dbReference>
<gene>
    <name evidence="11" type="ORF">WMG39_10645</name>
</gene>
<dbReference type="InterPro" id="IPR003661">
    <property type="entry name" value="HisK_dim/P_dom"/>
</dbReference>
<accession>A0ABU8YMF1</accession>
<dbReference type="EMBL" id="JBBLXS010000111">
    <property type="protein sequence ID" value="MEK0185318.1"/>
    <property type="molecule type" value="Genomic_DNA"/>
</dbReference>
<feature type="domain" description="PAC" evidence="10">
    <location>
        <begin position="622"/>
        <end position="674"/>
    </location>
</feature>
<evidence type="ECO:0000256" key="3">
    <source>
        <dbReference type="ARBA" id="ARBA00022553"/>
    </source>
</evidence>
<dbReference type="InterPro" id="IPR003018">
    <property type="entry name" value="GAF"/>
</dbReference>
<feature type="coiled-coil region" evidence="7">
    <location>
        <begin position="141"/>
        <end position="189"/>
    </location>
</feature>
<dbReference type="PROSITE" id="PS50112">
    <property type="entry name" value="PAS"/>
    <property type="match status" value="3"/>
</dbReference>
<keyword evidence="7" id="KW-0175">Coiled coil</keyword>
<dbReference type="Pfam" id="PF13426">
    <property type="entry name" value="PAS_9"/>
    <property type="match status" value="2"/>
</dbReference>
<dbReference type="InterPro" id="IPR029016">
    <property type="entry name" value="GAF-like_dom_sf"/>
</dbReference>
<evidence type="ECO:0000313" key="12">
    <source>
        <dbReference type="Proteomes" id="UP001384579"/>
    </source>
</evidence>
<keyword evidence="6" id="KW-0902">Two-component regulatory system</keyword>
<dbReference type="PROSITE" id="PS50113">
    <property type="entry name" value="PAC"/>
    <property type="match status" value="3"/>
</dbReference>
<dbReference type="PROSITE" id="PS50109">
    <property type="entry name" value="HIS_KIN"/>
    <property type="match status" value="1"/>
</dbReference>
<keyword evidence="3" id="KW-0597">Phosphoprotein</keyword>
<evidence type="ECO:0000313" key="11">
    <source>
        <dbReference type="EMBL" id="MEK0185318.1"/>
    </source>
</evidence>
<dbReference type="Gene3D" id="3.30.565.10">
    <property type="entry name" value="Histidine kinase-like ATPase, C-terminal domain"/>
    <property type="match status" value="1"/>
</dbReference>
<proteinExistence type="predicted"/>
<dbReference type="SUPFAM" id="SSF55781">
    <property type="entry name" value="GAF domain-like"/>
    <property type="match status" value="1"/>
</dbReference>
<reference evidence="11 12" key="1">
    <citation type="journal article" date="2020" name="Harmful Algae">
        <title>Molecular and morphological characterization of a novel dihydroanatoxin-a producing Microcoleus species (cyanobacteria) from the Russian River, California, USA.</title>
        <authorList>
            <person name="Conklin K.Y."/>
            <person name="Stancheva R."/>
            <person name="Otten T.G."/>
            <person name="Fadness R."/>
            <person name="Boyer G.L."/>
            <person name="Read B."/>
            <person name="Zhang X."/>
            <person name="Sheath R.G."/>
        </authorList>
    </citation>
    <scope>NUCLEOTIDE SEQUENCE [LARGE SCALE GENOMIC DNA]</scope>
    <source>
        <strain evidence="11 12">PTRS2</strain>
    </source>
</reference>
<dbReference type="InterPro" id="IPR000014">
    <property type="entry name" value="PAS"/>
</dbReference>
<comment type="caution">
    <text evidence="11">The sequence shown here is derived from an EMBL/GenBank/DDBJ whole genome shotgun (WGS) entry which is preliminary data.</text>
</comment>
<dbReference type="InterPro" id="IPR000700">
    <property type="entry name" value="PAS-assoc_C"/>
</dbReference>
<evidence type="ECO:0000256" key="4">
    <source>
        <dbReference type="ARBA" id="ARBA00022679"/>
    </source>
</evidence>
<dbReference type="Pfam" id="PF13188">
    <property type="entry name" value="PAS_8"/>
    <property type="match status" value="1"/>
</dbReference>
<dbReference type="NCBIfam" id="TIGR00229">
    <property type="entry name" value="sensory_box"/>
    <property type="match status" value="6"/>
</dbReference>
<sequence>MPSQLGEDRSDPSHRKLLEISPMGLALCRMDGTFLDANPAFAAIIGHTVETTLTLNYWAVLHTECTAQDKKDPEHQLQHKCTDHCAAAYQHKDGHLVPVRVSQWTVEIEGESGLWLTAEKIGNEGVQNSILLSASLSQPSNFNLENLLAQQTTQLAKTQEQLQQTIAELEQTQAKLRHHSQIIDQIREAVICTNMDGLITSWNQASQRLYGYQESEVLGKHISLIYPPEQHQILLKKVIGVLQKKGEYQTEVITRRKSGEIFYSHLVLSLLQDSMGEVIGMIGYLTDISDRKALEQELAVRQARFDAFFKDAPAGLCILDDELRFVQINKMLAEMNDASPADHIGKTVQQIIPDIAPIVEPLYQQILRTKEPVLNVELSAEKVRQPGVMAHIVASYFPLLDAGGDAIGIGAVVIEITDRKQAEEALRQSEQLYRTMARNFPNGAVMLFDTELRYTLVEGKELAAVGLSKELMEGKTIWEIFSPEFCAAVEPNYRAALGGETVVTEFSYSDRTYLAYTLPVRNERQEITGGLLMTQNITDSQLAEEALRQSEEKYRCIVETADEGIWMIDAESKTTFVNQKMADMLGCTTDEMMQQPLFNFMDEEGIAISQANLDRRRQGIREQHDFKFCRRDGSDLWAIVSSNPMVDKQGNYIGALAMIADITDRKKAEAALQQSEAKFRSLYELTSLAVLMLDENGIRDVNNATLELFGGTGKEQFVGKNPGQFSPPFQPNGRDSLSMANEMMAIAFERGRNRFDWLHQRLDGTDFPAEVVLTIIQVGNETMIQAVVQDLSDRKFAEEVLLRSEQTLRQQARREQLLNQIASQIRNSLELETILETSVAEIRHLMQLDWCIFAWYRSHDNSAVWEVTCEAKNPALLSFLGACFVDENSSIIAQHMGQMKTLQINNISSLPNIEIGEIHQTFGVVSMLVLPIQTTSGDIGAIGCYQAGEMRNWNDSEVELMQGVAAQIAIAIDHAELYTQTRTAAKLAQAQAVQLEETLHQLQRTQSQLIQSEKMSSLGQLVAGVAHEINNPVNFIYGNLTYASEYTQSLLKLIKIYQQEYPEPTAAIVDEIETIELDYIIEDFPKIISSMKLGADRIRDIVLSLRTFSRLDEAEMKKVDIHEGIESTLMILQNRIKNKPERLPINVIKQYGDLPKVECYPGQLNQVFMNLLSNAIDAIEMEVEKSAAEARNRANTAKNLEITIRTAVTENNCVAIRIRDSGPGISEDVKKHLFDPFFTTKPVGKGTGLGLAISMSIIAEKHGGELFCNSVLGEGCEFAIEIPLRQKRD</sequence>
<dbReference type="SUPFAM" id="SSF55785">
    <property type="entry name" value="PYP-like sensor domain (PAS domain)"/>
    <property type="match status" value="6"/>
</dbReference>
<dbReference type="CDD" id="cd00082">
    <property type="entry name" value="HisKA"/>
    <property type="match status" value="1"/>
</dbReference>
<dbReference type="InterPro" id="IPR005467">
    <property type="entry name" value="His_kinase_dom"/>
</dbReference>
<dbReference type="Pfam" id="PF08448">
    <property type="entry name" value="PAS_4"/>
    <property type="match status" value="2"/>
</dbReference>
<dbReference type="InterPro" id="IPR004358">
    <property type="entry name" value="Sig_transdc_His_kin-like_C"/>
</dbReference>
<feature type="domain" description="PAS" evidence="9">
    <location>
        <begin position="675"/>
        <end position="751"/>
    </location>
</feature>
<feature type="domain" description="PAC" evidence="10">
    <location>
        <begin position="248"/>
        <end position="300"/>
    </location>
</feature>
<dbReference type="InterPro" id="IPR013656">
    <property type="entry name" value="PAS_4"/>
</dbReference>
<evidence type="ECO:0000256" key="5">
    <source>
        <dbReference type="ARBA" id="ARBA00022777"/>
    </source>
</evidence>
<comment type="catalytic activity">
    <reaction evidence="1">
        <text>ATP + protein L-histidine = ADP + protein N-phospho-L-histidine.</text>
        <dbReference type="EC" id="2.7.13.3"/>
    </reaction>
</comment>
<feature type="domain" description="PAC" evidence="10">
    <location>
        <begin position="374"/>
        <end position="428"/>
    </location>
</feature>
<dbReference type="InterPro" id="IPR052162">
    <property type="entry name" value="Sensor_kinase/Photoreceptor"/>
</dbReference>
<dbReference type="EC" id="2.7.13.3" evidence="2"/>
<dbReference type="SMART" id="SM00387">
    <property type="entry name" value="HATPase_c"/>
    <property type="match status" value="1"/>
</dbReference>
<dbReference type="Gene3D" id="3.30.450.40">
    <property type="match status" value="1"/>
</dbReference>
<dbReference type="InterPro" id="IPR036890">
    <property type="entry name" value="HATPase_C_sf"/>
</dbReference>
<keyword evidence="5" id="KW-0418">Kinase</keyword>
<dbReference type="SMART" id="SM00086">
    <property type="entry name" value="PAC"/>
    <property type="match status" value="4"/>
</dbReference>
<evidence type="ECO:0000256" key="7">
    <source>
        <dbReference type="SAM" id="Coils"/>
    </source>
</evidence>
<evidence type="ECO:0000259" key="8">
    <source>
        <dbReference type="PROSITE" id="PS50109"/>
    </source>
</evidence>
<dbReference type="InterPro" id="IPR035965">
    <property type="entry name" value="PAS-like_dom_sf"/>
</dbReference>
<dbReference type="InterPro" id="IPR013767">
    <property type="entry name" value="PAS_fold"/>
</dbReference>
<dbReference type="Pfam" id="PF00989">
    <property type="entry name" value="PAS"/>
    <property type="match status" value="1"/>
</dbReference>
<dbReference type="Pfam" id="PF01590">
    <property type="entry name" value="GAF"/>
    <property type="match status" value="1"/>
</dbReference>
<dbReference type="PANTHER" id="PTHR43304:SF1">
    <property type="entry name" value="PAC DOMAIN-CONTAINING PROTEIN"/>
    <property type="match status" value="1"/>
</dbReference>
<protein>
    <recommendedName>
        <fullName evidence="2">histidine kinase</fullName>
        <ecNumber evidence="2">2.7.13.3</ecNumber>
    </recommendedName>
</protein>
<dbReference type="Gene3D" id="1.10.287.130">
    <property type="match status" value="1"/>
</dbReference>
<dbReference type="InterPro" id="IPR036097">
    <property type="entry name" value="HisK_dim/P_sf"/>
</dbReference>
<feature type="domain" description="PAS" evidence="9">
    <location>
        <begin position="175"/>
        <end position="245"/>
    </location>
</feature>
<dbReference type="PRINTS" id="PR00344">
    <property type="entry name" value="BCTRLSENSOR"/>
</dbReference>
<dbReference type="SMART" id="SM00091">
    <property type="entry name" value="PAS"/>
    <property type="match status" value="6"/>
</dbReference>
<evidence type="ECO:0000256" key="2">
    <source>
        <dbReference type="ARBA" id="ARBA00012438"/>
    </source>
</evidence>
<feature type="domain" description="PAS" evidence="9">
    <location>
        <begin position="550"/>
        <end position="604"/>
    </location>
</feature>
<evidence type="ECO:0000256" key="6">
    <source>
        <dbReference type="ARBA" id="ARBA00023012"/>
    </source>
</evidence>
<organism evidence="11 12">
    <name type="scientific">Microcoleus anatoxicus PTRS2</name>
    <dbReference type="NCBI Taxonomy" id="2705321"/>
    <lineage>
        <taxon>Bacteria</taxon>
        <taxon>Bacillati</taxon>
        <taxon>Cyanobacteriota</taxon>
        <taxon>Cyanophyceae</taxon>
        <taxon>Oscillatoriophycideae</taxon>
        <taxon>Oscillatoriales</taxon>
        <taxon>Microcoleaceae</taxon>
        <taxon>Microcoleus</taxon>
        <taxon>Microcoleus anatoxicus</taxon>
    </lineage>
</organism>
<feature type="coiled-coil region" evidence="7">
    <location>
        <begin position="985"/>
        <end position="1012"/>
    </location>
</feature>
<evidence type="ECO:0000256" key="1">
    <source>
        <dbReference type="ARBA" id="ARBA00000085"/>
    </source>
</evidence>
<dbReference type="Pfam" id="PF02518">
    <property type="entry name" value="HATPase_c"/>
    <property type="match status" value="1"/>
</dbReference>
<feature type="domain" description="Histidine kinase" evidence="8">
    <location>
        <begin position="1024"/>
        <end position="1286"/>
    </location>
</feature>
<dbReference type="Proteomes" id="UP001384579">
    <property type="component" value="Unassembled WGS sequence"/>
</dbReference>
<dbReference type="SUPFAM" id="SSF55874">
    <property type="entry name" value="ATPase domain of HSP90 chaperone/DNA topoisomerase II/histidine kinase"/>
    <property type="match status" value="1"/>
</dbReference>
<dbReference type="SUPFAM" id="SSF47384">
    <property type="entry name" value="Homodimeric domain of signal transducing histidine kinase"/>
    <property type="match status" value="1"/>
</dbReference>
<dbReference type="InterPro" id="IPR001610">
    <property type="entry name" value="PAC"/>
</dbReference>
<keyword evidence="4" id="KW-0808">Transferase</keyword>
<dbReference type="PANTHER" id="PTHR43304">
    <property type="entry name" value="PHYTOCHROME-LIKE PROTEIN CPH1"/>
    <property type="match status" value="1"/>
</dbReference>
<keyword evidence="12" id="KW-1185">Reference proteome</keyword>